<name>A0AAV3Q4I4_LITER</name>
<accession>A0AAV3Q4I4</accession>
<feature type="compositionally biased region" description="Basic and acidic residues" evidence="1">
    <location>
        <begin position="32"/>
        <end position="47"/>
    </location>
</feature>
<protein>
    <submittedName>
        <fullName evidence="2">Uncharacterized protein</fullName>
    </submittedName>
</protein>
<proteinExistence type="predicted"/>
<organism evidence="2 3">
    <name type="scientific">Lithospermum erythrorhizon</name>
    <name type="common">Purple gromwell</name>
    <name type="synonym">Lithospermum officinale var. erythrorhizon</name>
    <dbReference type="NCBI Taxonomy" id="34254"/>
    <lineage>
        <taxon>Eukaryota</taxon>
        <taxon>Viridiplantae</taxon>
        <taxon>Streptophyta</taxon>
        <taxon>Embryophyta</taxon>
        <taxon>Tracheophyta</taxon>
        <taxon>Spermatophyta</taxon>
        <taxon>Magnoliopsida</taxon>
        <taxon>eudicotyledons</taxon>
        <taxon>Gunneridae</taxon>
        <taxon>Pentapetalae</taxon>
        <taxon>asterids</taxon>
        <taxon>lamiids</taxon>
        <taxon>Boraginales</taxon>
        <taxon>Boraginaceae</taxon>
        <taxon>Boraginoideae</taxon>
        <taxon>Lithospermeae</taxon>
        <taxon>Lithospermum</taxon>
    </lineage>
</organism>
<gene>
    <name evidence="2" type="ORF">LIER_15768</name>
</gene>
<evidence type="ECO:0000256" key="1">
    <source>
        <dbReference type="SAM" id="MobiDB-lite"/>
    </source>
</evidence>
<dbReference type="EMBL" id="BAABME010003448">
    <property type="protein sequence ID" value="GAA0158845.1"/>
    <property type="molecule type" value="Genomic_DNA"/>
</dbReference>
<reference evidence="2 3" key="1">
    <citation type="submission" date="2024-01" db="EMBL/GenBank/DDBJ databases">
        <title>The complete chloroplast genome sequence of Lithospermum erythrorhizon: insights into the phylogenetic relationship among Boraginaceae species and the maternal lineages of purple gromwells.</title>
        <authorList>
            <person name="Okada T."/>
            <person name="Watanabe K."/>
        </authorList>
    </citation>
    <scope>NUCLEOTIDE SEQUENCE [LARGE SCALE GENOMIC DNA]</scope>
</reference>
<dbReference type="AlphaFoldDB" id="A0AAV3Q4I4"/>
<evidence type="ECO:0000313" key="2">
    <source>
        <dbReference type="EMBL" id="GAA0158845.1"/>
    </source>
</evidence>
<keyword evidence="3" id="KW-1185">Reference proteome</keyword>
<evidence type="ECO:0000313" key="3">
    <source>
        <dbReference type="Proteomes" id="UP001454036"/>
    </source>
</evidence>
<feature type="region of interest" description="Disordered" evidence="1">
    <location>
        <begin position="14"/>
        <end position="61"/>
    </location>
</feature>
<comment type="caution">
    <text evidence="2">The sequence shown here is derived from an EMBL/GenBank/DDBJ whole genome shotgun (WGS) entry which is preliminary data.</text>
</comment>
<sequence>MKCLHVHNFNPGWRQIGCSGNSSSDSESNDDDKDKEKQEKKKKEGHTTRPRTKNPLSGLRSETLVLPIFSRSGNASQGWEIGT</sequence>
<dbReference type="Proteomes" id="UP001454036">
    <property type="component" value="Unassembled WGS sequence"/>
</dbReference>